<proteinExistence type="predicted"/>
<feature type="region of interest" description="Disordered" evidence="1">
    <location>
        <begin position="99"/>
        <end position="125"/>
    </location>
</feature>
<dbReference type="AlphaFoldDB" id="A0A1U7CTC2"/>
<feature type="compositionally biased region" description="Basic and acidic residues" evidence="1">
    <location>
        <begin position="115"/>
        <end position="125"/>
    </location>
</feature>
<name>A0A1U7CTC2_9BACT</name>
<keyword evidence="3" id="KW-1185">Reference proteome</keyword>
<dbReference type="KEGG" id="pbor:BSF38_03678"/>
<gene>
    <name evidence="2" type="ORF">BSF38_03678</name>
</gene>
<evidence type="ECO:0000313" key="2">
    <source>
        <dbReference type="EMBL" id="APW62146.1"/>
    </source>
</evidence>
<reference evidence="3" key="1">
    <citation type="submission" date="2016-12" db="EMBL/GenBank/DDBJ databases">
        <title>Comparative genomics of four Isosphaeraceae planctomycetes: a common pool of plasmids and glycoside hydrolase genes.</title>
        <authorList>
            <person name="Ivanova A."/>
        </authorList>
    </citation>
    <scope>NUCLEOTIDE SEQUENCE [LARGE SCALE GENOMIC DNA]</scope>
    <source>
        <strain evidence="3">PX4</strain>
    </source>
</reference>
<sequence>MSSKKRLEVDRRVGIALSALSSSQREAVDRVLHSPQRFATHVASSADVRLVKDGEPRLYCLRVTPNLRLFYEEGDEGFRVVDLVDRATLKRFSPTWAEKAPAGGAAGRSKAVKKKVGELANHEDS</sequence>
<dbReference type="EMBL" id="CP019082">
    <property type="protein sequence ID" value="APW62146.1"/>
    <property type="molecule type" value="Genomic_DNA"/>
</dbReference>
<protein>
    <submittedName>
        <fullName evidence="2">Uncharacterized protein</fullName>
    </submittedName>
</protein>
<dbReference type="RefSeq" id="WP_145952215.1">
    <property type="nucleotide sequence ID" value="NZ_CP019082.1"/>
</dbReference>
<accession>A0A1U7CTC2</accession>
<evidence type="ECO:0000256" key="1">
    <source>
        <dbReference type="SAM" id="MobiDB-lite"/>
    </source>
</evidence>
<dbReference type="Proteomes" id="UP000186309">
    <property type="component" value="Chromosome"/>
</dbReference>
<organism evidence="2 3">
    <name type="scientific">Paludisphaera borealis</name>
    <dbReference type="NCBI Taxonomy" id="1387353"/>
    <lineage>
        <taxon>Bacteria</taxon>
        <taxon>Pseudomonadati</taxon>
        <taxon>Planctomycetota</taxon>
        <taxon>Planctomycetia</taxon>
        <taxon>Isosphaerales</taxon>
        <taxon>Isosphaeraceae</taxon>
        <taxon>Paludisphaera</taxon>
    </lineage>
</organism>
<evidence type="ECO:0000313" key="3">
    <source>
        <dbReference type="Proteomes" id="UP000186309"/>
    </source>
</evidence>